<dbReference type="Gene3D" id="2.170.120.30">
    <property type="match status" value="1"/>
</dbReference>
<dbReference type="Pfam" id="PF07949">
    <property type="entry name" value="YbbR"/>
    <property type="match status" value="3"/>
</dbReference>
<dbReference type="PANTHER" id="PTHR37804:SF1">
    <property type="entry name" value="CDAA REGULATORY PROTEIN CDAR"/>
    <property type="match status" value="1"/>
</dbReference>
<dbReference type="OrthoDB" id="2111604at2"/>
<name>A0A1I2WTE2_9FIRM</name>
<proteinExistence type="predicted"/>
<dbReference type="CDD" id="cd20206">
    <property type="entry name" value="YbbR"/>
    <property type="match status" value="1"/>
</dbReference>
<protein>
    <submittedName>
        <fullName evidence="2">YbbR domain-containing protein</fullName>
    </submittedName>
</protein>
<dbReference type="AlphaFoldDB" id="A0A1I2WTE2"/>
<dbReference type="Proteomes" id="UP000199337">
    <property type="component" value="Unassembled WGS sequence"/>
</dbReference>
<dbReference type="PANTHER" id="PTHR37804">
    <property type="entry name" value="CDAA REGULATORY PROTEIN CDAR"/>
    <property type="match status" value="1"/>
</dbReference>
<feature type="region of interest" description="Disordered" evidence="1">
    <location>
        <begin position="294"/>
        <end position="328"/>
    </location>
</feature>
<sequence length="328" mass="35238">MTFKWRDNSVRILALFIAVILWVYVTNEQNPVTDISYNITLEANQPEGYIIKGLPRTVNVRFKGVRSVTGTLQRMDFSARVDLSGISEVGEQQFPVQITSPPGVEVLQVTPQTVRLQVDRIVTKSVPVVVSLKGNVADGQQAGEPVLKPPVVSIRGPSQVLDEINQLGVTVNVNGAKDTLERVASVETGAEGVSVTPDRVAVTIPVIHVPSKTIPVRIRLTGEPAPGYTVSEVTSNPLSVQVTANDGILNSMTAVSTMAVDITGVASDVEKEAVLLLPDGVKQLNPESVHIIVKISPVEDEQQPPPENETPPESDTQPETQGRSQAGR</sequence>
<evidence type="ECO:0000313" key="2">
    <source>
        <dbReference type="EMBL" id="SFH04610.1"/>
    </source>
</evidence>
<dbReference type="EMBL" id="FOOX01000014">
    <property type="protein sequence ID" value="SFH04610.1"/>
    <property type="molecule type" value="Genomic_DNA"/>
</dbReference>
<dbReference type="RefSeq" id="WP_092472958.1">
    <property type="nucleotide sequence ID" value="NZ_FOOX01000014.1"/>
</dbReference>
<reference evidence="3" key="1">
    <citation type="submission" date="2016-10" db="EMBL/GenBank/DDBJ databases">
        <authorList>
            <person name="Varghese N."/>
            <person name="Submissions S."/>
        </authorList>
    </citation>
    <scope>NUCLEOTIDE SEQUENCE [LARGE SCALE GENOMIC DNA]</scope>
    <source>
        <strain evidence="3">DSM 17038</strain>
    </source>
</reference>
<dbReference type="Gene3D" id="2.170.120.40">
    <property type="entry name" value="YbbR-like domain"/>
    <property type="match status" value="2"/>
</dbReference>
<feature type="compositionally biased region" description="Polar residues" evidence="1">
    <location>
        <begin position="317"/>
        <end position="328"/>
    </location>
</feature>
<keyword evidence="3" id="KW-1185">Reference proteome</keyword>
<dbReference type="InterPro" id="IPR012505">
    <property type="entry name" value="YbbR"/>
</dbReference>
<evidence type="ECO:0000313" key="3">
    <source>
        <dbReference type="Proteomes" id="UP000199337"/>
    </source>
</evidence>
<dbReference type="InterPro" id="IPR053154">
    <property type="entry name" value="c-di-AMP_regulator"/>
</dbReference>
<dbReference type="STRING" id="341036.SAMN05660649_03645"/>
<accession>A0A1I2WTE2</accession>
<organism evidence="2 3">
    <name type="scientific">Desulfotruncus arcticus DSM 17038</name>
    <dbReference type="NCBI Taxonomy" id="1121424"/>
    <lineage>
        <taxon>Bacteria</taxon>
        <taxon>Bacillati</taxon>
        <taxon>Bacillota</taxon>
        <taxon>Clostridia</taxon>
        <taxon>Eubacteriales</taxon>
        <taxon>Desulfallaceae</taxon>
        <taxon>Desulfotruncus</taxon>
    </lineage>
</organism>
<evidence type="ECO:0000256" key="1">
    <source>
        <dbReference type="SAM" id="MobiDB-lite"/>
    </source>
</evidence>
<gene>
    <name evidence="2" type="ORF">SAMN05660649_03645</name>
</gene>